<dbReference type="Proteomes" id="UP000429232">
    <property type="component" value="Chromosome"/>
</dbReference>
<gene>
    <name evidence="1" type="ORF">GO620_006310</name>
</gene>
<sequence>MKYLFAVLLIAIKLSARSQSLQFYYDVRHTLDPSNNPKNFPSIYFEYYQTPDTGNLFIKRGPFLFKAQADLSGDQTNLGKYYTQISQEVRFWQRPSDLYLNLQYSGGLGVTTPKQYSYFISNTYLAGASYHYKIGQAFLTSVLNFRYVSYVLPSKDLLYTMYFYRGLFNYRAEVSGDFSLWTENNNHGDEATIELTGKRFYFFAEPQIWLNVSKHLSIGSKINVYYHVNVAANSVQIYPTAALRVKL</sequence>
<dbReference type="EMBL" id="CP066775">
    <property type="protein sequence ID" value="QQL51060.1"/>
    <property type="molecule type" value="Genomic_DNA"/>
</dbReference>
<organism evidence="1 2">
    <name type="scientific">Mucilaginibacter ginkgonis</name>
    <dbReference type="NCBI Taxonomy" id="2682091"/>
    <lineage>
        <taxon>Bacteria</taxon>
        <taxon>Pseudomonadati</taxon>
        <taxon>Bacteroidota</taxon>
        <taxon>Sphingobacteriia</taxon>
        <taxon>Sphingobacteriales</taxon>
        <taxon>Sphingobacteriaceae</taxon>
        <taxon>Mucilaginibacter</taxon>
    </lineage>
</organism>
<reference evidence="1 2" key="1">
    <citation type="submission" date="2020-12" db="EMBL/GenBank/DDBJ databases">
        <title>HMF7856_wgs.fasta genome submission.</title>
        <authorList>
            <person name="Kang H."/>
            <person name="Kim H."/>
            <person name="Joh K."/>
        </authorList>
    </citation>
    <scope>NUCLEOTIDE SEQUENCE [LARGE SCALE GENOMIC DNA]</scope>
    <source>
        <strain evidence="1 2">HMF7856</strain>
    </source>
</reference>
<proteinExistence type="predicted"/>
<dbReference type="RefSeq" id="WP_157523635.1">
    <property type="nucleotide sequence ID" value="NZ_CP066775.1"/>
</dbReference>
<keyword evidence="2" id="KW-1185">Reference proteome</keyword>
<accession>A0A6I4I0H2</accession>
<evidence type="ECO:0000313" key="1">
    <source>
        <dbReference type="EMBL" id="QQL51060.1"/>
    </source>
</evidence>
<dbReference type="Pfam" id="PF16412">
    <property type="entry name" value="DUF5020"/>
    <property type="match status" value="1"/>
</dbReference>
<name>A0A6I4I0H2_9SPHI</name>
<evidence type="ECO:0000313" key="2">
    <source>
        <dbReference type="Proteomes" id="UP000429232"/>
    </source>
</evidence>
<protein>
    <submittedName>
        <fullName evidence="1">DUF5020 family protein</fullName>
    </submittedName>
</protein>
<dbReference type="AlphaFoldDB" id="A0A6I4I0H2"/>
<dbReference type="KEGG" id="mgik:GO620_006310"/>